<name>A0A0E9XPR6_ANGAN</name>
<protein>
    <submittedName>
        <fullName evidence="1">Uncharacterized protein</fullName>
    </submittedName>
</protein>
<dbReference type="AlphaFoldDB" id="A0A0E9XPR6"/>
<dbReference type="EMBL" id="GBXM01004166">
    <property type="protein sequence ID" value="JAI04412.1"/>
    <property type="molecule type" value="Transcribed_RNA"/>
</dbReference>
<accession>A0A0E9XPR6</accession>
<reference evidence="1" key="2">
    <citation type="journal article" date="2015" name="Fish Shellfish Immunol.">
        <title>Early steps in the European eel (Anguilla anguilla)-Vibrio vulnificus interaction in the gills: Role of the RtxA13 toxin.</title>
        <authorList>
            <person name="Callol A."/>
            <person name="Pajuelo D."/>
            <person name="Ebbesson L."/>
            <person name="Teles M."/>
            <person name="MacKenzie S."/>
            <person name="Amaro C."/>
        </authorList>
    </citation>
    <scope>NUCLEOTIDE SEQUENCE</scope>
</reference>
<reference evidence="1" key="1">
    <citation type="submission" date="2014-11" db="EMBL/GenBank/DDBJ databases">
        <authorList>
            <person name="Amaro Gonzalez C."/>
        </authorList>
    </citation>
    <scope>NUCLEOTIDE SEQUENCE</scope>
</reference>
<sequence length="31" mass="3729">MTTFRIFLLMQVYSDQSKTINLINQAYKTIF</sequence>
<evidence type="ECO:0000313" key="1">
    <source>
        <dbReference type="EMBL" id="JAI04412.1"/>
    </source>
</evidence>
<proteinExistence type="predicted"/>
<organism evidence="1">
    <name type="scientific">Anguilla anguilla</name>
    <name type="common">European freshwater eel</name>
    <name type="synonym">Muraena anguilla</name>
    <dbReference type="NCBI Taxonomy" id="7936"/>
    <lineage>
        <taxon>Eukaryota</taxon>
        <taxon>Metazoa</taxon>
        <taxon>Chordata</taxon>
        <taxon>Craniata</taxon>
        <taxon>Vertebrata</taxon>
        <taxon>Euteleostomi</taxon>
        <taxon>Actinopterygii</taxon>
        <taxon>Neopterygii</taxon>
        <taxon>Teleostei</taxon>
        <taxon>Anguilliformes</taxon>
        <taxon>Anguillidae</taxon>
        <taxon>Anguilla</taxon>
    </lineage>
</organism>